<comment type="caution">
    <text evidence="2">The sequence shown here is derived from an EMBL/GenBank/DDBJ whole genome shotgun (WGS) entry which is preliminary data.</text>
</comment>
<feature type="compositionally biased region" description="Basic and acidic residues" evidence="1">
    <location>
        <begin position="117"/>
        <end position="138"/>
    </location>
</feature>
<sequence>MTTSPQRIRRNRSPLSTVAIRLGLLALVSYPVFPWTAESTVGAARSSETGRTSDPVGGGLPPRTPWVPCLTIVAVPDAAGLSVPKARCQYGTGNPADAAEDTPAPGNRHGSSYRGGFQRDRPDAGRPDQLDTSWDRAADIWAGHGPPVSGGSVRDARTDQLFS</sequence>
<dbReference type="AlphaFoldDB" id="A0A495JBP2"/>
<evidence type="ECO:0000313" key="2">
    <source>
        <dbReference type="EMBL" id="RKR86337.1"/>
    </source>
</evidence>
<name>A0A495JBP2_9ACTN</name>
<feature type="compositionally biased region" description="Basic and acidic residues" evidence="1">
    <location>
        <begin position="154"/>
        <end position="163"/>
    </location>
</feature>
<reference evidence="2 3" key="1">
    <citation type="submission" date="2018-10" db="EMBL/GenBank/DDBJ databases">
        <title>Sequencing the genomes of 1000 actinobacteria strains.</title>
        <authorList>
            <person name="Klenk H.-P."/>
        </authorList>
    </citation>
    <scope>NUCLEOTIDE SEQUENCE [LARGE SCALE GENOMIC DNA]</scope>
    <source>
        <strain evidence="2 3">DSM 45175</strain>
    </source>
</reference>
<organism evidence="2 3">
    <name type="scientific">Micromonospora pisi</name>
    <dbReference type="NCBI Taxonomy" id="589240"/>
    <lineage>
        <taxon>Bacteria</taxon>
        <taxon>Bacillati</taxon>
        <taxon>Actinomycetota</taxon>
        <taxon>Actinomycetes</taxon>
        <taxon>Micromonosporales</taxon>
        <taxon>Micromonosporaceae</taxon>
        <taxon>Micromonospora</taxon>
    </lineage>
</organism>
<dbReference type="RefSeq" id="WP_121154280.1">
    <property type="nucleotide sequence ID" value="NZ_RBKT01000001.1"/>
</dbReference>
<feature type="region of interest" description="Disordered" evidence="1">
    <location>
        <begin position="40"/>
        <end position="63"/>
    </location>
</feature>
<proteinExistence type="predicted"/>
<gene>
    <name evidence="2" type="ORF">BDK92_0561</name>
</gene>
<evidence type="ECO:0000313" key="3">
    <source>
        <dbReference type="Proteomes" id="UP000277671"/>
    </source>
</evidence>
<dbReference type="EMBL" id="RBKT01000001">
    <property type="protein sequence ID" value="RKR86337.1"/>
    <property type="molecule type" value="Genomic_DNA"/>
</dbReference>
<accession>A0A495JBP2</accession>
<protein>
    <submittedName>
        <fullName evidence="2">Uncharacterized protein</fullName>
    </submittedName>
</protein>
<dbReference type="Proteomes" id="UP000277671">
    <property type="component" value="Unassembled WGS sequence"/>
</dbReference>
<keyword evidence="3" id="KW-1185">Reference proteome</keyword>
<feature type="region of interest" description="Disordered" evidence="1">
    <location>
        <begin position="88"/>
        <end position="163"/>
    </location>
</feature>
<evidence type="ECO:0000256" key="1">
    <source>
        <dbReference type="SAM" id="MobiDB-lite"/>
    </source>
</evidence>